<name>A0A4Q4KQ29_9FLAO</name>
<keyword evidence="1" id="KW-0732">Signal</keyword>
<feature type="signal peptide" evidence="1">
    <location>
        <begin position="1"/>
        <end position="25"/>
    </location>
</feature>
<dbReference type="OrthoDB" id="1467546at2"/>
<comment type="caution">
    <text evidence="2">The sequence shown here is derived from an EMBL/GenBank/DDBJ whole genome shotgun (WGS) entry which is preliminary data.</text>
</comment>
<dbReference type="EMBL" id="SETE01000001">
    <property type="protein sequence ID" value="RYM35497.1"/>
    <property type="molecule type" value="Genomic_DNA"/>
</dbReference>
<reference evidence="2 3" key="1">
    <citation type="submission" date="2019-02" db="EMBL/GenBank/DDBJ databases">
        <title>Genome sequence of the sea-ice species Brumimicrobium glaciale.</title>
        <authorList>
            <person name="Bowman J.P."/>
        </authorList>
    </citation>
    <scope>NUCLEOTIDE SEQUENCE [LARGE SCALE GENOMIC DNA]</scope>
    <source>
        <strain evidence="2 3">IC156</strain>
    </source>
</reference>
<dbReference type="PROSITE" id="PS51257">
    <property type="entry name" value="PROKAR_LIPOPROTEIN"/>
    <property type="match status" value="1"/>
</dbReference>
<gene>
    <name evidence="2" type="ORF">ERX46_00470</name>
</gene>
<evidence type="ECO:0000313" key="3">
    <source>
        <dbReference type="Proteomes" id="UP000293952"/>
    </source>
</evidence>
<organism evidence="2 3">
    <name type="scientific">Brumimicrobium glaciale</name>
    <dbReference type="NCBI Taxonomy" id="200475"/>
    <lineage>
        <taxon>Bacteria</taxon>
        <taxon>Pseudomonadati</taxon>
        <taxon>Bacteroidota</taxon>
        <taxon>Flavobacteriia</taxon>
        <taxon>Flavobacteriales</taxon>
        <taxon>Crocinitomicaceae</taxon>
        <taxon>Brumimicrobium</taxon>
    </lineage>
</organism>
<sequence length="125" mass="14024">MKFKFTIFSLIVGMSVLFMSGCAEKDPSILKIFVRSNANILTPDAYVRIVGDVNKDTPEFLAEGKTNESGVATFKLDELFDEYGKKDDKIAYFTVYAKDTAEFYTLGSARAKQYLTSTETINIDE</sequence>
<dbReference type="Proteomes" id="UP000293952">
    <property type="component" value="Unassembled WGS sequence"/>
</dbReference>
<evidence type="ECO:0008006" key="4">
    <source>
        <dbReference type="Google" id="ProtNLM"/>
    </source>
</evidence>
<protein>
    <recommendedName>
        <fullName evidence="4">DUF4369 domain-containing protein</fullName>
    </recommendedName>
</protein>
<evidence type="ECO:0000256" key="1">
    <source>
        <dbReference type="SAM" id="SignalP"/>
    </source>
</evidence>
<dbReference type="AlphaFoldDB" id="A0A4Q4KQ29"/>
<dbReference type="RefSeq" id="WP_130091864.1">
    <property type="nucleotide sequence ID" value="NZ_SETE01000001.1"/>
</dbReference>
<keyword evidence="3" id="KW-1185">Reference proteome</keyword>
<accession>A0A4Q4KQ29</accession>
<proteinExistence type="predicted"/>
<feature type="chain" id="PRO_5020405850" description="DUF4369 domain-containing protein" evidence="1">
    <location>
        <begin position="26"/>
        <end position="125"/>
    </location>
</feature>
<evidence type="ECO:0000313" key="2">
    <source>
        <dbReference type="EMBL" id="RYM35497.1"/>
    </source>
</evidence>